<name>A0A7Y9WUA2_9BURK</name>
<keyword evidence="1" id="KW-0732">Signal</keyword>
<dbReference type="AlphaFoldDB" id="A0A7Y9WUA2"/>
<dbReference type="RefSeq" id="WP_179746646.1">
    <property type="nucleotide sequence ID" value="NZ_JACCAS010000002.1"/>
</dbReference>
<evidence type="ECO:0000256" key="1">
    <source>
        <dbReference type="SAM" id="SignalP"/>
    </source>
</evidence>
<feature type="signal peptide" evidence="1">
    <location>
        <begin position="1"/>
        <end position="23"/>
    </location>
</feature>
<gene>
    <name evidence="3" type="ORF">GGD40_006896</name>
</gene>
<reference evidence="3 4" key="1">
    <citation type="submission" date="2020-07" db="EMBL/GenBank/DDBJ databases">
        <title>Exploring microbial biodiversity for novel pathways involved in the catabolism of aromatic compounds derived from lignin.</title>
        <authorList>
            <person name="Elkins J."/>
        </authorList>
    </citation>
    <scope>NUCLEOTIDE SEQUENCE [LARGE SCALE GENOMIC DNA]</scope>
    <source>
        <strain evidence="3 4">H2C3C</strain>
    </source>
</reference>
<protein>
    <recommendedName>
        <fullName evidence="2">EF-hand domain-containing protein</fullName>
    </recommendedName>
</protein>
<dbReference type="InterPro" id="IPR002048">
    <property type="entry name" value="EF_hand_dom"/>
</dbReference>
<evidence type="ECO:0000259" key="2">
    <source>
        <dbReference type="PROSITE" id="PS50222"/>
    </source>
</evidence>
<feature type="chain" id="PRO_5030628655" description="EF-hand domain-containing protein" evidence="1">
    <location>
        <begin position="24"/>
        <end position="138"/>
    </location>
</feature>
<keyword evidence="4" id="KW-1185">Reference proteome</keyword>
<sequence length="138" mass="14717">MKFLCAQTILIAMGLMSASLVQATPYSVPAVTDGQAPVRLLKVGDRLVSPPPDPAGTVVPEPQGQALREQVLANLKRRFTEAADPSTHLLTQAAAKQAGLGYIADHFHDIDRSGGGYVSFDDLERYLRQKNGPAFAGS</sequence>
<accession>A0A7Y9WUA2</accession>
<dbReference type="PROSITE" id="PS00018">
    <property type="entry name" value="EF_HAND_1"/>
    <property type="match status" value="1"/>
</dbReference>
<feature type="domain" description="EF-hand" evidence="2">
    <location>
        <begin position="98"/>
        <end position="133"/>
    </location>
</feature>
<dbReference type="EMBL" id="JACCAS010000002">
    <property type="protein sequence ID" value="NYH27325.1"/>
    <property type="molecule type" value="Genomic_DNA"/>
</dbReference>
<dbReference type="PROSITE" id="PS50222">
    <property type="entry name" value="EF_HAND_2"/>
    <property type="match status" value="1"/>
</dbReference>
<comment type="caution">
    <text evidence="3">The sequence shown here is derived from an EMBL/GenBank/DDBJ whole genome shotgun (WGS) entry which is preliminary data.</text>
</comment>
<evidence type="ECO:0000313" key="4">
    <source>
        <dbReference type="Proteomes" id="UP000540929"/>
    </source>
</evidence>
<proteinExistence type="predicted"/>
<organism evidence="3 4">
    <name type="scientific">Paraburkholderia bryophila</name>
    <dbReference type="NCBI Taxonomy" id="420952"/>
    <lineage>
        <taxon>Bacteria</taxon>
        <taxon>Pseudomonadati</taxon>
        <taxon>Pseudomonadota</taxon>
        <taxon>Betaproteobacteria</taxon>
        <taxon>Burkholderiales</taxon>
        <taxon>Burkholderiaceae</taxon>
        <taxon>Paraburkholderia</taxon>
    </lineage>
</organism>
<dbReference type="InterPro" id="IPR018247">
    <property type="entry name" value="EF_Hand_1_Ca_BS"/>
</dbReference>
<dbReference type="Proteomes" id="UP000540929">
    <property type="component" value="Unassembled WGS sequence"/>
</dbReference>
<dbReference type="GO" id="GO:0005509">
    <property type="term" value="F:calcium ion binding"/>
    <property type="evidence" value="ECO:0007669"/>
    <property type="project" value="InterPro"/>
</dbReference>
<evidence type="ECO:0000313" key="3">
    <source>
        <dbReference type="EMBL" id="NYH27325.1"/>
    </source>
</evidence>